<feature type="transmembrane region" description="Helical" evidence="1">
    <location>
        <begin position="16"/>
        <end position="35"/>
    </location>
</feature>
<sequence length="64" mass="7053">MRYRKNRYPEREARSGLPVTIILTLMAGLCLYLLVGNMLSGSSQQTRVFPPDSITVAAGEKNAP</sequence>
<keyword evidence="1" id="KW-0472">Membrane</keyword>
<keyword evidence="3" id="KW-1185">Reference proteome</keyword>
<protein>
    <submittedName>
        <fullName evidence="2">Uncharacterized protein</fullName>
    </submittedName>
</protein>
<accession>A0ABY8CP64</accession>
<keyword evidence="1" id="KW-1133">Transmembrane helix</keyword>
<dbReference type="Proteomes" id="UP001235547">
    <property type="component" value="Chromosome 2"/>
</dbReference>
<evidence type="ECO:0000256" key="1">
    <source>
        <dbReference type="SAM" id="Phobius"/>
    </source>
</evidence>
<evidence type="ECO:0000313" key="3">
    <source>
        <dbReference type="Proteomes" id="UP001235547"/>
    </source>
</evidence>
<evidence type="ECO:0000313" key="2">
    <source>
        <dbReference type="EMBL" id="WEX80449.1"/>
    </source>
</evidence>
<proteinExistence type="predicted"/>
<keyword evidence="1" id="KW-0812">Transmembrane</keyword>
<gene>
    <name evidence="2" type="ORF">PYH38_001889</name>
</gene>
<organism evidence="2 3">
    <name type="scientific">Sinorhizobium numidicum</name>
    <dbReference type="NCBI Taxonomy" id="680248"/>
    <lineage>
        <taxon>Bacteria</taxon>
        <taxon>Pseudomonadati</taxon>
        <taxon>Pseudomonadota</taxon>
        <taxon>Alphaproteobacteria</taxon>
        <taxon>Hyphomicrobiales</taxon>
        <taxon>Rhizobiaceae</taxon>
        <taxon>Sinorhizobium/Ensifer group</taxon>
        <taxon>Sinorhizobium</taxon>
    </lineage>
</organism>
<dbReference type="RefSeq" id="WP_280731161.1">
    <property type="nucleotide sequence ID" value="NZ_CP120370.1"/>
</dbReference>
<reference evidence="2 3" key="1">
    <citation type="submission" date="2023-03" db="EMBL/GenBank/DDBJ databases">
        <authorList>
            <person name="Kaur S."/>
            <person name="Espinosa-Saiz D."/>
            <person name="Velazquez E."/>
            <person name="Menendez E."/>
            <person name="diCenzo G.C."/>
        </authorList>
    </citation>
    <scope>NUCLEOTIDE SEQUENCE [LARGE SCALE GENOMIC DNA]</scope>
    <source>
        <strain evidence="2 3">LMG 27395</strain>
    </source>
</reference>
<name>A0ABY8CP64_9HYPH</name>
<dbReference type="EMBL" id="CP120370">
    <property type="protein sequence ID" value="WEX80449.1"/>
    <property type="molecule type" value="Genomic_DNA"/>
</dbReference>